<protein>
    <submittedName>
        <fullName evidence="2">Uncharacterized protein</fullName>
    </submittedName>
</protein>
<feature type="compositionally biased region" description="Polar residues" evidence="1">
    <location>
        <begin position="236"/>
        <end position="259"/>
    </location>
</feature>
<evidence type="ECO:0000313" key="3">
    <source>
        <dbReference type="Proteomes" id="UP001174936"/>
    </source>
</evidence>
<sequence>MKSYAQALRGNKKAAQQPKAPVAEHKEASSSAAETKTTKANPAVATGNGVTPASPSLKGKSTVTKDAVMSSSSNGTNGKTPSSPSLKGKDTVTREAAVSASSNGTNGKAAAGTVDSKTSPQADPKGKGIATEETDVSSRDDVKGKAVATATTGFEKTSASGHKEKPLVVSGSFAHVETKPAVTTKETQTNRKPLVVSGSFVHVETKSAAAIQETDKNHLTKSSQDDSSVAAHVHPTQDTSKTQTEQAKNGDSALETRQT</sequence>
<dbReference type="AlphaFoldDB" id="A0AA39YRQ3"/>
<name>A0AA39YRQ3_9PEZI</name>
<feature type="region of interest" description="Disordered" evidence="1">
    <location>
        <begin position="1"/>
        <end position="190"/>
    </location>
</feature>
<dbReference type="Proteomes" id="UP001174936">
    <property type="component" value="Unassembled WGS sequence"/>
</dbReference>
<evidence type="ECO:0000313" key="2">
    <source>
        <dbReference type="EMBL" id="KAK0656711.1"/>
    </source>
</evidence>
<keyword evidence="3" id="KW-1185">Reference proteome</keyword>
<gene>
    <name evidence="2" type="ORF">B0T16DRAFT_43609</name>
</gene>
<organism evidence="2 3">
    <name type="scientific">Cercophora newfieldiana</name>
    <dbReference type="NCBI Taxonomy" id="92897"/>
    <lineage>
        <taxon>Eukaryota</taxon>
        <taxon>Fungi</taxon>
        <taxon>Dikarya</taxon>
        <taxon>Ascomycota</taxon>
        <taxon>Pezizomycotina</taxon>
        <taxon>Sordariomycetes</taxon>
        <taxon>Sordariomycetidae</taxon>
        <taxon>Sordariales</taxon>
        <taxon>Lasiosphaeriaceae</taxon>
        <taxon>Cercophora</taxon>
    </lineage>
</organism>
<feature type="compositionally biased region" description="Polar residues" evidence="1">
    <location>
        <begin position="48"/>
        <end position="85"/>
    </location>
</feature>
<accession>A0AA39YRQ3</accession>
<feature type="region of interest" description="Disordered" evidence="1">
    <location>
        <begin position="210"/>
        <end position="259"/>
    </location>
</feature>
<evidence type="ECO:0000256" key="1">
    <source>
        <dbReference type="SAM" id="MobiDB-lite"/>
    </source>
</evidence>
<dbReference type="EMBL" id="JAULSV010000001">
    <property type="protein sequence ID" value="KAK0656711.1"/>
    <property type="molecule type" value="Genomic_DNA"/>
</dbReference>
<comment type="caution">
    <text evidence="2">The sequence shown here is derived from an EMBL/GenBank/DDBJ whole genome shotgun (WGS) entry which is preliminary data.</text>
</comment>
<proteinExistence type="predicted"/>
<reference evidence="2" key="1">
    <citation type="submission" date="2023-06" db="EMBL/GenBank/DDBJ databases">
        <title>Genome-scale phylogeny and comparative genomics of the fungal order Sordariales.</title>
        <authorList>
            <consortium name="Lawrence Berkeley National Laboratory"/>
            <person name="Hensen N."/>
            <person name="Bonometti L."/>
            <person name="Westerberg I."/>
            <person name="Brannstrom I.O."/>
            <person name="Guillou S."/>
            <person name="Cros-Aarteil S."/>
            <person name="Calhoun S."/>
            <person name="Haridas S."/>
            <person name="Kuo A."/>
            <person name="Mondo S."/>
            <person name="Pangilinan J."/>
            <person name="Riley R."/>
            <person name="Labutti K."/>
            <person name="Andreopoulos B."/>
            <person name="Lipzen A."/>
            <person name="Chen C."/>
            <person name="Yanf M."/>
            <person name="Daum C."/>
            <person name="Ng V."/>
            <person name="Clum A."/>
            <person name="Steindorff A."/>
            <person name="Ohm R."/>
            <person name="Martin F."/>
            <person name="Silar P."/>
            <person name="Natvig D."/>
            <person name="Lalanne C."/>
            <person name="Gautier V."/>
            <person name="Ament-Velasquez S.L."/>
            <person name="Kruys A."/>
            <person name="Hutchinson M.I."/>
            <person name="Powell A.J."/>
            <person name="Barry K."/>
            <person name="Miller A.N."/>
            <person name="Grigoriev I.V."/>
            <person name="Debuchy R."/>
            <person name="Gladieux P."/>
            <person name="Thoren M.H."/>
            <person name="Johannesson H."/>
        </authorList>
    </citation>
    <scope>NUCLEOTIDE SEQUENCE</scope>
    <source>
        <strain evidence="2">SMH2532-1</strain>
    </source>
</reference>
<feature type="compositionally biased region" description="Polar residues" evidence="1">
    <location>
        <begin position="149"/>
        <end position="160"/>
    </location>
</feature>
<feature type="compositionally biased region" description="Low complexity" evidence="1">
    <location>
        <begin position="29"/>
        <end position="40"/>
    </location>
</feature>